<sequence length="79" mass="9038">MQSFNAKQSRDWHEQASNSKTDVRSRDDDFLRYVEAESVVLKIRSNSQPTYIHVAAADKLSCCSYFLASSQVYCCNSHL</sequence>
<reference evidence="2 3" key="1">
    <citation type="submission" date="2022-12" db="EMBL/GenBank/DDBJ databases">
        <title>Chromosome-level genome of Tegillarca granosa.</title>
        <authorList>
            <person name="Kim J."/>
        </authorList>
    </citation>
    <scope>NUCLEOTIDE SEQUENCE [LARGE SCALE GENOMIC DNA]</scope>
    <source>
        <strain evidence="2">Teg-2019</strain>
        <tissue evidence="2">Adductor muscle</tissue>
    </source>
</reference>
<evidence type="ECO:0000256" key="1">
    <source>
        <dbReference type="SAM" id="MobiDB-lite"/>
    </source>
</evidence>
<name>A0ABQ9FUP4_TEGGR</name>
<gene>
    <name evidence="2" type="ORF">KUTeg_001577</name>
</gene>
<feature type="region of interest" description="Disordered" evidence="1">
    <location>
        <begin position="1"/>
        <end position="25"/>
    </location>
</feature>
<comment type="caution">
    <text evidence="2">The sequence shown here is derived from an EMBL/GenBank/DDBJ whole genome shotgun (WGS) entry which is preliminary data.</text>
</comment>
<dbReference type="EMBL" id="JARBDR010000141">
    <property type="protein sequence ID" value="KAJ8319990.1"/>
    <property type="molecule type" value="Genomic_DNA"/>
</dbReference>
<protein>
    <submittedName>
        <fullName evidence="2">Uncharacterized protein</fullName>
    </submittedName>
</protein>
<evidence type="ECO:0000313" key="2">
    <source>
        <dbReference type="EMBL" id="KAJ8319990.1"/>
    </source>
</evidence>
<accession>A0ABQ9FUP4</accession>
<keyword evidence="3" id="KW-1185">Reference proteome</keyword>
<evidence type="ECO:0000313" key="3">
    <source>
        <dbReference type="Proteomes" id="UP001217089"/>
    </source>
</evidence>
<organism evidence="2 3">
    <name type="scientific">Tegillarca granosa</name>
    <name type="common">Malaysian cockle</name>
    <name type="synonym">Anadara granosa</name>
    <dbReference type="NCBI Taxonomy" id="220873"/>
    <lineage>
        <taxon>Eukaryota</taxon>
        <taxon>Metazoa</taxon>
        <taxon>Spiralia</taxon>
        <taxon>Lophotrochozoa</taxon>
        <taxon>Mollusca</taxon>
        <taxon>Bivalvia</taxon>
        <taxon>Autobranchia</taxon>
        <taxon>Pteriomorphia</taxon>
        <taxon>Arcoida</taxon>
        <taxon>Arcoidea</taxon>
        <taxon>Arcidae</taxon>
        <taxon>Tegillarca</taxon>
    </lineage>
</organism>
<proteinExistence type="predicted"/>
<dbReference type="Proteomes" id="UP001217089">
    <property type="component" value="Unassembled WGS sequence"/>
</dbReference>